<name>A0A437P237_9HYPH</name>
<evidence type="ECO:0000313" key="2">
    <source>
        <dbReference type="Proteomes" id="UP000286997"/>
    </source>
</evidence>
<dbReference type="EMBL" id="SACP01000016">
    <property type="protein sequence ID" value="RVU16322.1"/>
    <property type="molecule type" value="Genomic_DNA"/>
</dbReference>
<accession>A0A437P237</accession>
<keyword evidence="2" id="KW-1185">Reference proteome</keyword>
<dbReference type="AlphaFoldDB" id="A0A437P237"/>
<evidence type="ECO:0000313" key="1">
    <source>
        <dbReference type="EMBL" id="RVU16322.1"/>
    </source>
</evidence>
<reference evidence="1 2" key="1">
    <citation type="submission" date="2019-01" db="EMBL/GenBank/DDBJ databases">
        <authorList>
            <person name="Chen W.-M."/>
        </authorList>
    </citation>
    <scope>NUCLEOTIDE SEQUENCE [LARGE SCALE GENOMIC DNA]</scope>
    <source>
        <strain evidence="1 2">TER-1</strain>
    </source>
</reference>
<protein>
    <submittedName>
        <fullName evidence="1">Uncharacterized protein</fullName>
    </submittedName>
</protein>
<organism evidence="1 2">
    <name type="scientific">Methylobacterium oryzihabitans</name>
    <dbReference type="NCBI Taxonomy" id="2499852"/>
    <lineage>
        <taxon>Bacteria</taxon>
        <taxon>Pseudomonadati</taxon>
        <taxon>Pseudomonadota</taxon>
        <taxon>Alphaproteobacteria</taxon>
        <taxon>Hyphomicrobiales</taxon>
        <taxon>Methylobacteriaceae</taxon>
        <taxon>Methylobacterium</taxon>
    </lineage>
</organism>
<dbReference type="OrthoDB" id="8455046at2"/>
<dbReference type="RefSeq" id="WP_127731133.1">
    <property type="nucleotide sequence ID" value="NZ_SACP01000016.1"/>
</dbReference>
<proteinExistence type="predicted"/>
<dbReference type="Proteomes" id="UP000286997">
    <property type="component" value="Unassembled WGS sequence"/>
</dbReference>
<comment type="caution">
    <text evidence="1">The sequence shown here is derived from an EMBL/GenBank/DDBJ whole genome shotgun (WGS) entry which is preliminary data.</text>
</comment>
<sequence>MFGPWYSATMLALESQTVIGMRLAKIASGSEAGRAEAQRMVSEKVDAAIEAADMLLAGGSPDAVIARYREHVRANAERLSAL</sequence>
<gene>
    <name evidence="1" type="ORF">EOE48_16650</name>
</gene>